<dbReference type="Gene3D" id="1.10.533.10">
    <property type="entry name" value="Death Domain, Fas"/>
    <property type="match status" value="2"/>
</dbReference>
<dbReference type="FunCoup" id="B4IX97">
    <property type="interactions" value="66"/>
</dbReference>
<protein>
    <submittedName>
        <fullName evidence="2">GH14701</fullName>
    </submittedName>
</protein>
<gene>
    <name evidence="2" type="primary">Dgri\GH14701</name>
    <name evidence="2" type="ORF">Dgri_GH14701</name>
</gene>
<evidence type="ECO:0000313" key="2">
    <source>
        <dbReference type="EMBL" id="EDV97429.1"/>
    </source>
</evidence>
<name>B4IX97_DROGR</name>
<proteinExistence type="predicted"/>
<dbReference type="SMART" id="SM00005">
    <property type="entry name" value="DEATH"/>
    <property type="match status" value="1"/>
</dbReference>
<dbReference type="InterPro" id="IPR000488">
    <property type="entry name" value="Death_dom"/>
</dbReference>
<keyword evidence="3" id="KW-1185">Reference proteome</keyword>
<dbReference type="PROSITE" id="PS50017">
    <property type="entry name" value="DEATH_DOMAIN"/>
    <property type="match status" value="1"/>
</dbReference>
<accession>B4IX97</accession>
<dbReference type="EMBL" id="CH916366">
    <property type="protein sequence ID" value="EDV97429.1"/>
    <property type="molecule type" value="Genomic_DNA"/>
</dbReference>
<evidence type="ECO:0000259" key="1">
    <source>
        <dbReference type="PROSITE" id="PS50017"/>
    </source>
</evidence>
<dbReference type="eggNOG" id="ENOG502SE91">
    <property type="taxonomic scope" value="Eukaryota"/>
</dbReference>
<dbReference type="InterPro" id="IPR011029">
    <property type="entry name" value="DEATH-like_dom_sf"/>
</dbReference>
<dbReference type="CDD" id="cd01670">
    <property type="entry name" value="Death"/>
    <property type="match status" value="1"/>
</dbReference>
<dbReference type="Pfam" id="PF00531">
    <property type="entry name" value="Death"/>
    <property type="match status" value="1"/>
</dbReference>
<dbReference type="HOGENOM" id="CLU_093594_0_0_1"/>
<dbReference type="KEGG" id="dgr:6558978"/>
<dbReference type="AlphaFoldDB" id="B4IX97"/>
<evidence type="ECO:0000313" key="3">
    <source>
        <dbReference type="Proteomes" id="UP000001070"/>
    </source>
</evidence>
<dbReference type="STRING" id="7222.B4IX97"/>
<sequence length="233" mass="27146">MNSSRATGSHWSYDLLKQMVIEGCSNRDLNDLKELFASEIGTPRKMDRIKSVADLIDCLERSDQINEDNVEPLRLLGKNFTHFQHALDSYEKTETSKLVDMHYQEQRLAEEFQQRLHLNPQRAPQPFAAATQHYVNPAQFTDAKRSAVYNKIAKELGRSWRGLGRQLCIGEGEMDEIELRYPQDLKSRIMRLLQTYEEDECHDPRQLLVHLCRALADCGRKDLRKAVEQIMFH</sequence>
<dbReference type="Proteomes" id="UP000001070">
    <property type="component" value="Unassembled WGS sequence"/>
</dbReference>
<dbReference type="InParanoid" id="B4IX97"/>
<organism evidence="3">
    <name type="scientific">Drosophila grimshawi</name>
    <name type="common">Hawaiian fruit fly</name>
    <name type="synonym">Idiomyia grimshawi</name>
    <dbReference type="NCBI Taxonomy" id="7222"/>
    <lineage>
        <taxon>Eukaryota</taxon>
        <taxon>Metazoa</taxon>
        <taxon>Ecdysozoa</taxon>
        <taxon>Arthropoda</taxon>
        <taxon>Hexapoda</taxon>
        <taxon>Insecta</taxon>
        <taxon>Pterygota</taxon>
        <taxon>Neoptera</taxon>
        <taxon>Endopterygota</taxon>
        <taxon>Diptera</taxon>
        <taxon>Brachycera</taxon>
        <taxon>Muscomorpha</taxon>
        <taxon>Ephydroidea</taxon>
        <taxon>Drosophilidae</taxon>
        <taxon>Drosophila</taxon>
        <taxon>Hawaiian Drosophila</taxon>
    </lineage>
</organism>
<dbReference type="PhylomeDB" id="B4IX97"/>
<dbReference type="GO" id="GO:0007165">
    <property type="term" value="P:signal transduction"/>
    <property type="evidence" value="ECO:0007669"/>
    <property type="project" value="InterPro"/>
</dbReference>
<dbReference type="OrthoDB" id="100767at2759"/>
<dbReference type="OMA" id="LIEEDDC"/>
<reference evidence="2 3" key="1">
    <citation type="journal article" date="2007" name="Nature">
        <title>Evolution of genes and genomes on the Drosophila phylogeny.</title>
        <authorList>
            <consortium name="Drosophila 12 Genomes Consortium"/>
            <person name="Clark A.G."/>
            <person name="Eisen M.B."/>
            <person name="Smith D.R."/>
            <person name="Bergman C.M."/>
            <person name="Oliver B."/>
            <person name="Markow T.A."/>
            <person name="Kaufman T.C."/>
            <person name="Kellis M."/>
            <person name="Gelbart W."/>
            <person name="Iyer V.N."/>
            <person name="Pollard D.A."/>
            <person name="Sackton T.B."/>
            <person name="Larracuente A.M."/>
            <person name="Singh N.D."/>
            <person name="Abad J.P."/>
            <person name="Abt D.N."/>
            <person name="Adryan B."/>
            <person name="Aguade M."/>
            <person name="Akashi H."/>
            <person name="Anderson W.W."/>
            <person name="Aquadro C.F."/>
            <person name="Ardell D.H."/>
            <person name="Arguello R."/>
            <person name="Artieri C.G."/>
            <person name="Barbash D.A."/>
            <person name="Barker D."/>
            <person name="Barsanti P."/>
            <person name="Batterham P."/>
            <person name="Batzoglou S."/>
            <person name="Begun D."/>
            <person name="Bhutkar A."/>
            <person name="Blanco E."/>
            <person name="Bosak S.A."/>
            <person name="Bradley R.K."/>
            <person name="Brand A.D."/>
            <person name="Brent M.R."/>
            <person name="Brooks A.N."/>
            <person name="Brown R.H."/>
            <person name="Butlin R.K."/>
            <person name="Caggese C."/>
            <person name="Calvi B.R."/>
            <person name="Bernardo de Carvalho A."/>
            <person name="Caspi A."/>
            <person name="Castrezana S."/>
            <person name="Celniker S.E."/>
            <person name="Chang J.L."/>
            <person name="Chapple C."/>
            <person name="Chatterji S."/>
            <person name="Chinwalla A."/>
            <person name="Civetta A."/>
            <person name="Clifton S.W."/>
            <person name="Comeron J.M."/>
            <person name="Costello J.C."/>
            <person name="Coyne J.A."/>
            <person name="Daub J."/>
            <person name="David R.G."/>
            <person name="Delcher A.L."/>
            <person name="Delehaunty K."/>
            <person name="Do C.B."/>
            <person name="Ebling H."/>
            <person name="Edwards K."/>
            <person name="Eickbush T."/>
            <person name="Evans J.D."/>
            <person name="Filipski A."/>
            <person name="Findeiss S."/>
            <person name="Freyhult E."/>
            <person name="Fulton L."/>
            <person name="Fulton R."/>
            <person name="Garcia A.C."/>
            <person name="Gardiner A."/>
            <person name="Garfield D.A."/>
            <person name="Garvin B.E."/>
            <person name="Gibson G."/>
            <person name="Gilbert D."/>
            <person name="Gnerre S."/>
            <person name="Godfrey J."/>
            <person name="Good R."/>
            <person name="Gotea V."/>
            <person name="Gravely B."/>
            <person name="Greenberg A.J."/>
            <person name="Griffiths-Jones S."/>
            <person name="Gross S."/>
            <person name="Guigo R."/>
            <person name="Gustafson E.A."/>
            <person name="Haerty W."/>
            <person name="Hahn M.W."/>
            <person name="Halligan D.L."/>
            <person name="Halpern A.L."/>
            <person name="Halter G.M."/>
            <person name="Han M.V."/>
            <person name="Heger A."/>
            <person name="Hillier L."/>
            <person name="Hinrichs A.S."/>
            <person name="Holmes I."/>
            <person name="Hoskins R.A."/>
            <person name="Hubisz M.J."/>
            <person name="Hultmark D."/>
            <person name="Huntley M.A."/>
            <person name="Jaffe D.B."/>
            <person name="Jagadeeshan S."/>
            <person name="Jeck W.R."/>
            <person name="Johnson J."/>
            <person name="Jones C.D."/>
            <person name="Jordan W.C."/>
            <person name="Karpen G.H."/>
            <person name="Kataoka E."/>
            <person name="Keightley P.D."/>
            <person name="Kheradpour P."/>
            <person name="Kirkness E.F."/>
            <person name="Koerich L.B."/>
            <person name="Kristiansen K."/>
            <person name="Kudrna D."/>
            <person name="Kulathinal R.J."/>
            <person name="Kumar S."/>
            <person name="Kwok R."/>
            <person name="Lander E."/>
            <person name="Langley C.H."/>
            <person name="Lapoint R."/>
            <person name="Lazzaro B.P."/>
            <person name="Lee S.J."/>
            <person name="Levesque L."/>
            <person name="Li R."/>
            <person name="Lin C.F."/>
            <person name="Lin M.F."/>
            <person name="Lindblad-Toh K."/>
            <person name="Llopart A."/>
            <person name="Long M."/>
            <person name="Low L."/>
            <person name="Lozovsky E."/>
            <person name="Lu J."/>
            <person name="Luo M."/>
            <person name="Machado C.A."/>
            <person name="Makalowski W."/>
            <person name="Marzo M."/>
            <person name="Matsuda M."/>
            <person name="Matzkin L."/>
            <person name="McAllister B."/>
            <person name="McBride C.S."/>
            <person name="McKernan B."/>
            <person name="McKernan K."/>
            <person name="Mendez-Lago M."/>
            <person name="Minx P."/>
            <person name="Mollenhauer M.U."/>
            <person name="Montooth K."/>
            <person name="Mount S.M."/>
            <person name="Mu X."/>
            <person name="Myers E."/>
            <person name="Negre B."/>
            <person name="Newfeld S."/>
            <person name="Nielsen R."/>
            <person name="Noor M.A."/>
            <person name="O'Grady P."/>
            <person name="Pachter L."/>
            <person name="Papaceit M."/>
            <person name="Parisi M.J."/>
            <person name="Parisi M."/>
            <person name="Parts L."/>
            <person name="Pedersen J.S."/>
            <person name="Pesole G."/>
            <person name="Phillippy A.M."/>
            <person name="Ponting C.P."/>
            <person name="Pop M."/>
            <person name="Porcelli D."/>
            <person name="Powell J.R."/>
            <person name="Prohaska S."/>
            <person name="Pruitt K."/>
            <person name="Puig M."/>
            <person name="Quesneville H."/>
            <person name="Ram K.R."/>
            <person name="Rand D."/>
            <person name="Rasmussen M.D."/>
            <person name="Reed L.K."/>
            <person name="Reenan R."/>
            <person name="Reily A."/>
            <person name="Remington K.A."/>
            <person name="Rieger T.T."/>
            <person name="Ritchie M.G."/>
            <person name="Robin C."/>
            <person name="Rogers Y.H."/>
            <person name="Rohde C."/>
            <person name="Rozas J."/>
            <person name="Rubenfield M.J."/>
            <person name="Ruiz A."/>
            <person name="Russo S."/>
            <person name="Salzberg S.L."/>
            <person name="Sanchez-Gracia A."/>
            <person name="Saranga D.J."/>
            <person name="Sato H."/>
            <person name="Schaeffer S.W."/>
            <person name="Schatz M.C."/>
            <person name="Schlenke T."/>
            <person name="Schwartz R."/>
            <person name="Segarra C."/>
            <person name="Singh R.S."/>
            <person name="Sirot L."/>
            <person name="Sirota M."/>
            <person name="Sisneros N.B."/>
            <person name="Smith C.D."/>
            <person name="Smith T.F."/>
            <person name="Spieth J."/>
            <person name="Stage D.E."/>
            <person name="Stark A."/>
            <person name="Stephan W."/>
            <person name="Strausberg R.L."/>
            <person name="Strempel S."/>
            <person name="Sturgill D."/>
            <person name="Sutton G."/>
            <person name="Sutton G.G."/>
            <person name="Tao W."/>
            <person name="Teichmann S."/>
            <person name="Tobari Y.N."/>
            <person name="Tomimura Y."/>
            <person name="Tsolas J.M."/>
            <person name="Valente V.L."/>
            <person name="Venter E."/>
            <person name="Venter J.C."/>
            <person name="Vicario S."/>
            <person name="Vieira F.G."/>
            <person name="Vilella A.J."/>
            <person name="Villasante A."/>
            <person name="Walenz B."/>
            <person name="Wang J."/>
            <person name="Wasserman M."/>
            <person name="Watts T."/>
            <person name="Wilson D."/>
            <person name="Wilson R.K."/>
            <person name="Wing R.A."/>
            <person name="Wolfner M.F."/>
            <person name="Wong A."/>
            <person name="Wong G.K."/>
            <person name="Wu C.I."/>
            <person name="Wu G."/>
            <person name="Yamamoto D."/>
            <person name="Yang H.P."/>
            <person name="Yang S.P."/>
            <person name="Yorke J.A."/>
            <person name="Yoshida K."/>
            <person name="Zdobnov E."/>
            <person name="Zhang P."/>
            <person name="Zhang Y."/>
            <person name="Zimin A.V."/>
            <person name="Baldwin J."/>
            <person name="Abdouelleil A."/>
            <person name="Abdulkadir J."/>
            <person name="Abebe A."/>
            <person name="Abera B."/>
            <person name="Abreu J."/>
            <person name="Acer S.C."/>
            <person name="Aftuck L."/>
            <person name="Alexander A."/>
            <person name="An P."/>
            <person name="Anderson E."/>
            <person name="Anderson S."/>
            <person name="Arachi H."/>
            <person name="Azer M."/>
            <person name="Bachantsang P."/>
            <person name="Barry A."/>
            <person name="Bayul T."/>
            <person name="Berlin A."/>
            <person name="Bessette D."/>
            <person name="Bloom T."/>
            <person name="Blye J."/>
            <person name="Boguslavskiy L."/>
            <person name="Bonnet C."/>
            <person name="Boukhgalter B."/>
            <person name="Bourzgui I."/>
            <person name="Brown A."/>
            <person name="Cahill P."/>
            <person name="Channer S."/>
            <person name="Cheshatsang Y."/>
            <person name="Chuda L."/>
            <person name="Citroen M."/>
            <person name="Collymore A."/>
            <person name="Cooke P."/>
            <person name="Costello M."/>
            <person name="D'Aco K."/>
            <person name="Daza R."/>
            <person name="De Haan G."/>
            <person name="DeGray S."/>
            <person name="DeMaso C."/>
            <person name="Dhargay N."/>
            <person name="Dooley K."/>
            <person name="Dooley E."/>
            <person name="Doricent M."/>
            <person name="Dorje P."/>
            <person name="Dorjee K."/>
            <person name="Dupes A."/>
            <person name="Elong R."/>
            <person name="Falk J."/>
            <person name="Farina A."/>
            <person name="Faro S."/>
            <person name="Ferguson D."/>
            <person name="Fisher S."/>
            <person name="Foley C.D."/>
            <person name="Franke A."/>
            <person name="Friedrich D."/>
            <person name="Gadbois L."/>
            <person name="Gearin G."/>
            <person name="Gearin C.R."/>
            <person name="Giannoukos G."/>
            <person name="Goode T."/>
            <person name="Graham J."/>
            <person name="Grandbois E."/>
            <person name="Grewal S."/>
            <person name="Gyaltsen K."/>
            <person name="Hafez N."/>
            <person name="Hagos B."/>
            <person name="Hall J."/>
            <person name="Henson C."/>
            <person name="Hollinger A."/>
            <person name="Honan T."/>
            <person name="Huard M.D."/>
            <person name="Hughes L."/>
            <person name="Hurhula B."/>
            <person name="Husby M.E."/>
            <person name="Kamat A."/>
            <person name="Kanga B."/>
            <person name="Kashin S."/>
            <person name="Khazanovich D."/>
            <person name="Kisner P."/>
            <person name="Lance K."/>
            <person name="Lara M."/>
            <person name="Lee W."/>
            <person name="Lennon N."/>
            <person name="Letendre F."/>
            <person name="LeVine R."/>
            <person name="Lipovsky A."/>
            <person name="Liu X."/>
            <person name="Liu J."/>
            <person name="Liu S."/>
            <person name="Lokyitsang T."/>
            <person name="Lokyitsang Y."/>
            <person name="Lubonja R."/>
            <person name="Lui A."/>
            <person name="MacDonald P."/>
            <person name="Magnisalis V."/>
            <person name="Maru K."/>
            <person name="Matthews C."/>
            <person name="McCusker W."/>
            <person name="McDonough S."/>
            <person name="Mehta T."/>
            <person name="Meldrim J."/>
            <person name="Meneus L."/>
            <person name="Mihai O."/>
            <person name="Mihalev A."/>
            <person name="Mihova T."/>
            <person name="Mittelman R."/>
            <person name="Mlenga V."/>
            <person name="Montmayeur A."/>
            <person name="Mulrain L."/>
            <person name="Navidi A."/>
            <person name="Naylor J."/>
            <person name="Negash T."/>
            <person name="Nguyen T."/>
            <person name="Nguyen N."/>
            <person name="Nicol R."/>
            <person name="Norbu C."/>
            <person name="Norbu N."/>
            <person name="Novod N."/>
            <person name="O'Neill B."/>
            <person name="Osman S."/>
            <person name="Markiewicz E."/>
            <person name="Oyono O.L."/>
            <person name="Patti C."/>
            <person name="Phunkhang P."/>
            <person name="Pierre F."/>
            <person name="Priest M."/>
            <person name="Raghuraman S."/>
            <person name="Rege F."/>
            <person name="Reyes R."/>
            <person name="Rise C."/>
            <person name="Rogov P."/>
            <person name="Ross K."/>
            <person name="Ryan E."/>
            <person name="Settipalli S."/>
            <person name="Shea T."/>
            <person name="Sherpa N."/>
            <person name="Shi L."/>
            <person name="Shih D."/>
            <person name="Sparrow T."/>
            <person name="Spaulding J."/>
            <person name="Stalker J."/>
            <person name="Stange-Thomann N."/>
            <person name="Stavropoulos S."/>
            <person name="Stone C."/>
            <person name="Strader C."/>
            <person name="Tesfaye S."/>
            <person name="Thomson T."/>
            <person name="Thoulutsang Y."/>
            <person name="Thoulutsang D."/>
            <person name="Topham K."/>
            <person name="Topping I."/>
            <person name="Tsamla T."/>
            <person name="Vassiliev H."/>
            <person name="Vo A."/>
            <person name="Wangchuk T."/>
            <person name="Wangdi T."/>
            <person name="Weiand M."/>
            <person name="Wilkinson J."/>
            <person name="Wilson A."/>
            <person name="Yadav S."/>
            <person name="Young G."/>
            <person name="Yu Q."/>
            <person name="Zembek L."/>
            <person name="Zhong D."/>
            <person name="Zimmer A."/>
            <person name="Zwirko Z."/>
            <person name="Jaffe D.B."/>
            <person name="Alvarez P."/>
            <person name="Brockman W."/>
            <person name="Butler J."/>
            <person name="Chin C."/>
            <person name="Gnerre S."/>
            <person name="Grabherr M."/>
            <person name="Kleber M."/>
            <person name="Mauceli E."/>
            <person name="MacCallum I."/>
        </authorList>
    </citation>
    <scope>NUCLEOTIDE SEQUENCE [LARGE SCALE GENOMIC DNA]</scope>
    <source>
        <strain evidence="3">Tucson 15287-2541.00</strain>
    </source>
</reference>
<feature type="domain" description="Death" evidence="1">
    <location>
        <begin position="145"/>
        <end position="231"/>
    </location>
</feature>
<dbReference type="SUPFAM" id="SSF47986">
    <property type="entry name" value="DEATH domain"/>
    <property type="match status" value="2"/>
</dbReference>